<reference evidence="1" key="2">
    <citation type="submission" date="2023-06" db="EMBL/GenBank/DDBJ databases">
        <authorList>
            <consortium name="Lawrence Berkeley National Laboratory"/>
            <person name="Haridas S."/>
            <person name="Hensen N."/>
            <person name="Bonometti L."/>
            <person name="Westerberg I."/>
            <person name="Brannstrom I.O."/>
            <person name="Guillou S."/>
            <person name="Cros-Aarteil S."/>
            <person name="Calhoun S."/>
            <person name="Kuo A."/>
            <person name="Mondo S."/>
            <person name="Pangilinan J."/>
            <person name="Riley R."/>
            <person name="Labutti K."/>
            <person name="Andreopoulos B."/>
            <person name="Lipzen A."/>
            <person name="Chen C."/>
            <person name="Yanf M."/>
            <person name="Daum C."/>
            <person name="Ng V."/>
            <person name="Clum A."/>
            <person name="Steindorff A."/>
            <person name="Ohm R."/>
            <person name="Martin F."/>
            <person name="Silar P."/>
            <person name="Natvig D."/>
            <person name="Lalanne C."/>
            <person name="Gautier V."/>
            <person name="Ament-Velasquez S.L."/>
            <person name="Kruys A."/>
            <person name="Hutchinson M.I."/>
            <person name="Powell A.J."/>
            <person name="Barry K."/>
            <person name="Miller A.N."/>
            <person name="Grigoriev I.V."/>
            <person name="Debuchy R."/>
            <person name="Gladieux P."/>
            <person name="Thoren M.H."/>
            <person name="Johannesson H."/>
        </authorList>
    </citation>
    <scope>NUCLEOTIDE SEQUENCE</scope>
    <source>
        <strain evidence="1">CBS 168.71</strain>
    </source>
</reference>
<proteinExistence type="predicted"/>
<accession>A0AAE0HDU4</accession>
<dbReference type="Proteomes" id="UP001278766">
    <property type="component" value="Unassembled WGS sequence"/>
</dbReference>
<sequence>MGQEQSRPPAATGNPVAPPEIAAIGLPRRLVASITGSWPHISYSLRDYNSEQHAYELSLANGWRGNMTLHGGPSQYHPPLAHAERAGAMRESFAITLPALPPYEQQQRTEILHCPASWKQPWYWFAMEVGDGQHRRVERFEWRRSRGSEVRSIADQSRWGYGGWKLLRMGDESDDSSGGHGKSGARVDGYSSDQKEVVAVWAHAGTVKSAMSKMGDFEYRGSGATGELGQLWSIMAAMTCMCIWQKGKQKSEEDDDRRRRRR</sequence>
<keyword evidence="2" id="KW-1185">Reference proteome</keyword>
<comment type="caution">
    <text evidence="1">The sequence shown here is derived from an EMBL/GenBank/DDBJ whole genome shotgun (WGS) entry which is preliminary data.</text>
</comment>
<reference evidence="1" key="1">
    <citation type="journal article" date="2023" name="Mol. Phylogenet. Evol.">
        <title>Genome-scale phylogeny and comparative genomics of the fungal order Sordariales.</title>
        <authorList>
            <person name="Hensen N."/>
            <person name="Bonometti L."/>
            <person name="Westerberg I."/>
            <person name="Brannstrom I.O."/>
            <person name="Guillou S."/>
            <person name="Cros-Aarteil S."/>
            <person name="Calhoun S."/>
            <person name="Haridas S."/>
            <person name="Kuo A."/>
            <person name="Mondo S."/>
            <person name="Pangilinan J."/>
            <person name="Riley R."/>
            <person name="LaButti K."/>
            <person name="Andreopoulos B."/>
            <person name="Lipzen A."/>
            <person name="Chen C."/>
            <person name="Yan M."/>
            <person name="Daum C."/>
            <person name="Ng V."/>
            <person name="Clum A."/>
            <person name="Steindorff A."/>
            <person name="Ohm R.A."/>
            <person name="Martin F."/>
            <person name="Silar P."/>
            <person name="Natvig D.O."/>
            <person name="Lalanne C."/>
            <person name="Gautier V."/>
            <person name="Ament-Velasquez S.L."/>
            <person name="Kruys A."/>
            <person name="Hutchinson M.I."/>
            <person name="Powell A.J."/>
            <person name="Barry K."/>
            <person name="Miller A.N."/>
            <person name="Grigoriev I.V."/>
            <person name="Debuchy R."/>
            <person name="Gladieux P."/>
            <person name="Hiltunen Thoren M."/>
            <person name="Johannesson H."/>
        </authorList>
    </citation>
    <scope>NUCLEOTIDE SEQUENCE</scope>
    <source>
        <strain evidence="1">CBS 168.71</strain>
    </source>
</reference>
<evidence type="ECO:0000313" key="2">
    <source>
        <dbReference type="Proteomes" id="UP001278766"/>
    </source>
</evidence>
<gene>
    <name evidence="1" type="ORF">B0H64DRAFT_443528</name>
</gene>
<protein>
    <submittedName>
        <fullName evidence="1">Uncharacterized protein</fullName>
    </submittedName>
</protein>
<name>A0AAE0HDU4_9PEZI</name>
<dbReference type="EMBL" id="JAUEPN010000005">
    <property type="protein sequence ID" value="KAK3294449.1"/>
    <property type="molecule type" value="Genomic_DNA"/>
</dbReference>
<evidence type="ECO:0000313" key="1">
    <source>
        <dbReference type="EMBL" id="KAK3294449.1"/>
    </source>
</evidence>
<organism evidence="1 2">
    <name type="scientific">Chaetomium fimeti</name>
    <dbReference type="NCBI Taxonomy" id="1854472"/>
    <lineage>
        <taxon>Eukaryota</taxon>
        <taxon>Fungi</taxon>
        <taxon>Dikarya</taxon>
        <taxon>Ascomycota</taxon>
        <taxon>Pezizomycotina</taxon>
        <taxon>Sordariomycetes</taxon>
        <taxon>Sordariomycetidae</taxon>
        <taxon>Sordariales</taxon>
        <taxon>Chaetomiaceae</taxon>
        <taxon>Chaetomium</taxon>
    </lineage>
</organism>
<dbReference type="GeneID" id="87843664"/>
<dbReference type="RefSeq" id="XP_062657963.1">
    <property type="nucleotide sequence ID" value="XM_062806716.1"/>
</dbReference>
<dbReference type="AlphaFoldDB" id="A0AAE0HDU4"/>